<dbReference type="EMBL" id="JBFOHL010000018">
    <property type="protein sequence ID" value="MEW9625690.1"/>
    <property type="molecule type" value="Genomic_DNA"/>
</dbReference>
<comment type="subcellular location">
    <subcellularLocation>
        <location evidence="1">Cell membrane</location>
        <topology evidence="1">Multi-pass membrane protein</topology>
    </subcellularLocation>
</comment>
<evidence type="ECO:0000256" key="4">
    <source>
        <dbReference type="ARBA" id="ARBA00022989"/>
    </source>
</evidence>
<dbReference type="InterPro" id="IPR003838">
    <property type="entry name" value="ABC3_permease_C"/>
</dbReference>
<feature type="transmembrane region" description="Helical" evidence="7">
    <location>
        <begin position="20"/>
        <end position="41"/>
    </location>
</feature>
<dbReference type="Proteomes" id="UP001556170">
    <property type="component" value="Unassembled WGS sequence"/>
</dbReference>
<proteinExistence type="inferred from homology"/>
<feature type="domain" description="ABC3 transporter permease C-terminal" evidence="8">
    <location>
        <begin position="683"/>
        <end position="795"/>
    </location>
</feature>
<feature type="transmembrane region" description="Helical" evidence="7">
    <location>
        <begin position="679"/>
        <end position="704"/>
    </location>
</feature>
<keyword evidence="11" id="KW-1185">Reference proteome</keyword>
<feature type="domain" description="ABC3 transporter permease C-terminal" evidence="8">
    <location>
        <begin position="269"/>
        <end position="386"/>
    </location>
</feature>
<dbReference type="InterPro" id="IPR050250">
    <property type="entry name" value="Macrolide_Exporter_MacB"/>
</dbReference>
<evidence type="ECO:0000259" key="8">
    <source>
        <dbReference type="Pfam" id="PF02687"/>
    </source>
</evidence>
<name>A0ABV3QSX0_9GAMM</name>
<feature type="transmembrane region" description="Helical" evidence="7">
    <location>
        <begin position="731"/>
        <end position="749"/>
    </location>
</feature>
<dbReference type="PANTHER" id="PTHR30572">
    <property type="entry name" value="MEMBRANE COMPONENT OF TRANSPORTER-RELATED"/>
    <property type="match status" value="1"/>
</dbReference>
<dbReference type="NCBIfam" id="TIGR03434">
    <property type="entry name" value="ADOP"/>
    <property type="match status" value="1"/>
</dbReference>
<gene>
    <name evidence="10" type="ORF">ABQJ56_15805</name>
</gene>
<sequence>MIVRECREAWRRLVRRPGYALLSVAVLGVGLGVALFLFTLVNTVILQPLPFAHADRLVAVGEPTSNGIGGMDGAQYLELHDKLRSADAMGAWTNAGITFDGGGGATFHASCQLTASMMRMLDAKPLLGRGLQPADDVPGAPRVIVLSAAMWRHVFAADPHIVGRAVRVNGEWASVAGVLPSSFRFPDGGTEAWLPLRLAPGEHGDVDVTARLAPGVRLEQARAELDAWAGRMQRVMPPDQRMERLTIYPMSVSYAPLDLRQWVWLMFGAGVLVLLLAGINVANLQLVQTLQRRHELALRSALGGSRARLVFGALVESLMLAAVALALGLLIAHACDRWMHQVWIDSHPGTVPFAHGIDAWVVGFGVVVAVLGTLLTGGIPAWRASRPDLQDALRDGSKGSGSGFARVAKWLVVAEVALTVVLLVGAGTFVRALDALLARPVAGAGHAAQVLTAQVALPAQLYADDAKRIRFFDSVAERLRQQPGVIDAGASNTVPGAVLGSHEDFSLPGQPQPADGWPRAQMGIVDAHFPATFGVKLLEGRFFDARDTADSAPVVVVDAKMAAAMWPHADALNRPLVLYPGKAWARTATVVGVVETLQMDSMLERARPGLLMPLDQAATMVPLHAVRLVVRTPADAATFTPRLNDAVHGVDPQAAVYAVRSQARSMAMVRAGFVIMTDVFSALGLVALLLAAAGLYGVLSFAVAQRTRELGIRRAIGAGHGAIVRTVARQLAWQLGIGLLAGLVLAMPWSKLLADPNLRTRAHDPMVFVPVLLLVIGVSAFAALVPLLRALRVDPAVALRYE</sequence>
<dbReference type="PANTHER" id="PTHR30572:SF4">
    <property type="entry name" value="ABC TRANSPORTER PERMEASE YTRF"/>
    <property type="match status" value="1"/>
</dbReference>
<evidence type="ECO:0000256" key="2">
    <source>
        <dbReference type="ARBA" id="ARBA00022475"/>
    </source>
</evidence>
<keyword evidence="3 7" id="KW-0812">Transmembrane</keyword>
<keyword evidence="4 7" id="KW-1133">Transmembrane helix</keyword>
<accession>A0ABV3QSX0</accession>
<feature type="transmembrane region" description="Helical" evidence="7">
    <location>
        <begin position="307"/>
        <end position="333"/>
    </location>
</feature>
<feature type="domain" description="MacB-like periplasmic core" evidence="9">
    <location>
        <begin position="416"/>
        <end position="638"/>
    </location>
</feature>
<feature type="transmembrane region" description="Helical" evidence="7">
    <location>
        <begin position="410"/>
        <end position="430"/>
    </location>
</feature>
<comment type="similarity">
    <text evidence="6">Belongs to the ABC-4 integral membrane protein family.</text>
</comment>
<dbReference type="RefSeq" id="WP_367845980.1">
    <property type="nucleotide sequence ID" value="NZ_JBFOHL010000018.1"/>
</dbReference>
<evidence type="ECO:0000256" key="6">
    <source>
        <dbReference type="ARBA" id="ARBA00038076"/>
    </source>
</evidence>
<keyword evidence="2" id="KW-1003">Cell membrane</keyword>
<evidence type="ECO:0000256" key="3">
    <source>
        <dbReference type="ARBA" id="ARBA00022692"/>
    </source>
</evidence>
<evidence type="ECO:0000313" key="11">
    <source>
        <dbReference type="Proteomes" id="UP001556170"/>
    </source>
</evidence>
<evidence type="ECO:0000259" key="9">
    <source>
        <dbReference type="Pfam" id="PF12704"/>
    </source>
</evidence>
<feature type="transmembrane region" description="Helical" evidence="7">
    <location>
        <begin position="353"/>
        <end position="376"/>
    </location>
</feature>
<evidence type="ECO:0000256" key="5">
    <source>
        <dbReference type="ARBA" id="ARBA00023136"/>
    </source>
</evidence>
<reference evidence="10 11" key="1">
    <citation type="submission" date="2024-06" db="EMBL/GenBank/DDBJ databases">
        <authorList>
            <person name="Woo H."/>
        </authorList>
    </citation>
    <scope>NUCLEOTIDE SEQUENCE [LARGE SCALE GENOMIC DNA]</scope>
    <source>
        <strain evidence="10 11">S2-g</strain>
    </source>
</reference>
<organism evidence="10 11">
    <name type="scientific">Rhodanobacter geophilus</name>
    <dbReference type="NCBI Taxonomy" id="3162488"/>
    <lineage>
        <taxon>Bacteria</taxon>
        <taxon>Pseudomonadati</taxon>
        <taxon>Pseudomonadota</taxon>
        <taxon>Gammaproteobacteria</taxon>
        <taxon>Lysobacterales</taxon>
        <taxon>Rhodanobacteraceae</taxon>
        <taxon>Rhodanobacter</taxon>
    </lineage>
</organism>
<dbReference type="InterPro" id="IPR025857">
    <property type="entry name" value="MacB_PCD"/>
</dbReference>
<protein>
    <submittedName>
        <fullName evidence="10">ADOP family duplicated permease</fullName>
    </submittedName>
</protein>
<dbReference type="InterPro" id="IPR017800">
    <property type="entry name" value="ADOP"/>
</dbReference>
<feature type="domain" description="MacB-like periplasmic core" evidence="9">
    <location>
        <begin position="22"/>
        <end position="227"/>
    </location>
</feature>
<feature type="transmembrane region" description="Helical" evidence="7">
    <location>
        <begin position="262"/>
        <end position="286"/>
    </location>
</feature>
<comment type="caution">
    <text evidence="10">The sequence shown here is derived from an EMBL/GenBank/DDBJ whole genome shotgun (WGS) entry which is preliminary data.</text>
</comment>
<evidence type="ECO:0000256" key="7">
    <source>
        <dbReference type="SAM" id="Phobius"/>
    </source>
</evidence>
<keyword evidence="5 7" id="KW-0472">Membrane</keyword>
<dbReference type="Pfam" id="PF02687">
    <property type="entry name" value="FtsX"/>
    <property type="match status" value="2"/>
</dbReference>
<feature type="transmembrane region" description="Helical" evidence="7">
    <location>
        <begin position="769"/>
        <end position="791"/>
    </location>
</feature>
<evidence type="ECO:0000313" key="10">
    <source>
        <dbReference type="EMBL" id="MEW9625690.1"/>
    </source>
</evidence>
<dbReference type="Pfam" id="PF12704">
    <property type="entry name" value="MacB_PCD"/>
    <property type="match status" value="2"/>
</dbReference>
<evidence type="ECO:0000256" key="1">
    <source>
        <dbReference type="ARBA" id="ARBA00004651"/>
    </source>
</evidence>